<evidence type="ECO:0000256" key="1">
    <source>
        <dbReference type="PROSITE-ProRule" id="PRU00339"/>
    </source>
</evidence>
<evidence type="ECO:0000313" key="3">
    <source>
        <dbReference type="EMBL" id="TYB75766.1"/>
    </source>
</evidence>
<proteinExistence type="predicted"/>
<dbReference type="EMBL" id="VSKK01000004">
    <property type="protein sequence ID" value="TYB75766.1"/>
    <property type="molecule type" value="Genomic_DNA"/>
</dbReference>
<dbReference type="InterPro" id="IPR019734">
    <property type="entry name" value="TPR_rpt"/>
</dbReference>
<dbReference type="OrthoDB" id="672063at2"/>
<reference evidence="3 4" key="1">
    <citation type="submission" date="2019-08" db="EMBL/GenBank/DDBJ databases">
        <title>Genomes of Antarctic Bizionia species.</title>
        <authorList>
            <person name="Bowman J.P."/>
        </authorList>
    </citation>
    <scope>NUCLEOTIDE SEQUENCE [LARGE SCALE GENOMIC DNA]</scope>
    <source>
        <strain evidence="3 4">ADA-4</strain>
    </source>
</reference>
<feature type="chain" id="PRO_5022698338" evidence="2">
    <location>
        <begin position="21"/>
        <end position="288"/>
    </location>
</feature>
<dbReference type="AlphaFoldDB" id="A0A5D0R4H2"/>
<dbReference type="PROSITE" id="PS50005">
    <property type="entry name" value="TPR"/>
    <property type="match status" value="1"/>
</dbReference>
<dbReference type="RefSeq" id="WP_148404732.1">
    <property type="nucleotide sequence ID" value="NZ_VSKK01000004.1"/>
</dbReference>
<dbReference type="SMART" id="SM00028">
    <property type="entry name" value="TPR"/>
    <property type="match status" value="3"/>
</dbReference>
<keyword evidence="2" id="KW-0732">Signal</keyword>
<gene>
    <name evidence="3" type="ORF">ES674_13135</name>
</gene>
<evidence type="ECO:0000256" key="2">
    <source>
        <dbReference type="SAM" id="SignalP"/>
    </source>
</evidence>
<accession>A0A5D0R4H2</accession>
<dbReference type="SUPFAM" id="SSF48452">
    <property type="entry name" value="TPR-like"/>
    <property type="match status" value="1"/>
</dbReference>
<comment type="caution">
    <text evidence="3">The sequence shown here is derived from an EMBL/GenBank/DDBJ whole genome shotgun (WGS) entry which is preliminary data.</text>
</comment>
<feature type="signal peptide" evidence="2">
    <location>
        <begin position="1"/>
        <end position="20"/>
    </location>
</feature>
<dbReference type="Gene3D" id="1.25.40.10">
    <property type="entry name" value="Tetratricopeptide repeat domain"/>
    <property type="match status" value="1"/>
</dbReference>
<organism evidence="3 4">
    <name type="scientific">Bizionia myxarmorum</name>
    <dbReference type="NCBI Taxonomy" id="291186"/>
    <lineage>
        <taxon>Bacteria</taxon>
        <taxon>Pseudomonadati</taxon>
        <taxon>Bacteroidota</taxon>
        <taxon>Flavobacteriia</taxon>
        <taxon>Flavobacteriales</taxon>
        <taxon>Flavobacteriaceae</taxon>
        <taxon>Bizionia</taxon>
    </lineage>
</organism>
<name>A0A5D0R4H2_9FLAO</name>
<keyword evidence="1" id="KW-0802">TPR repeat</keyword>
<protein>
    <submittedName>
        <fullName evidence="3">Uncharacterized protein</fullName>
    </submittedName>
</protein>
<keyword evidence="4" id="KW-1185">Reference proteome</keyword>
<feature type="repeat" description="TPR" evidence="1">
    <location>
        <begin position="201"/>
        <end position="234"/>
    </location>
</feature>
<sequence>MKKHFSVVLIIFLSFQVCFSQDSIPKLEFSTKYYDAVNEWVAFPKSPESDSYIYGYIYIDESAGFTFRKEDTFKVVDNTIITNEVVEPKTSLVIARLSKNTSQVSVLNETQKKALKLPEEPDWLAIYKVEDDVAYLKQIGYHYNHVSASHNALKPLLKAYDIEPNHDGLEFELGFAYNALQQFDKAIPVLEKAFAHDAKNQLLYKELGYAYLNSEQLEKAEIAFTKGIEVSNDDAMKCEMALNMSNGYFVSKNIEKFKEWAALTRKYASKTPQYVQYIEYFEKELEKL</sequence>
<dbReference type="InterPro" id="IPR011990">
    <property type="entry name" value="TPR-like_helical_dom_sf"/>
</dbReference>
<evidence type="ECO:0000313" key="4">
    <source>
        <dbReference type="Proteomes" id="UP000323720"/>
    </source>
</evidence>
<dbReference type="Pfam" id="PF14559">
    <property type="entry name" value="TPR_19"/>
    <property type="match status" value="1"/>
</dbReference>
<dbReference type="Proteomes" id="UP000323720">
    <property type="component" value="Unassembled WGS sequence"/>
</dbReference>